<evidence type="ECO:0000256" key="3">
    <source>
        <dbReference type="ARBA" id="ARBA00023002"/>
    </source>
</evidence>
<evidence type="ECO:0000313" key="8">
    <source>
        <dbReference type="Proteomes" id="UP000326565"/>
    </source>
</evidence>
<dbReference type="OrthoDB" id="2789670at2759"/>
<keyword evidence="3 6" id="KW-0560">Oxidoreductase</keyword>
<keyword evidence="4 5" id="KW-0408">Iron</keyword>
<keyword evidence="8" id="KW-1185">Reference proteome</keyword>
<protein>
    <submittedName>
        <fullName evidence="7">Cytochrome P450 oxidoreductase OrdA-like protein</fullName>
    </submittedName>
</protein>
<feature type="binding site" description="axial binding residue" evidence="5">
    <location>
        <position position="438"/>
    </location>
    <ligand>
        <name>heme</name>
        <dbReference type="ChEBI" id="CHEBI:30413"/>
    </ligand>
    <ligandPart>
        <name>Fe</name>
        <dbReference type="ChEBI" id="CHEBI:18248"/>
    </ligandPart>
</feature>
<keyword evidence="2 5" id="KW-0479">Metal-binding</keyword>
<dbReference type="Proteomes" id="UP000326565">
    <property type="component" value="Unassembled WGS sequence"/>
</dbReference>
<dbReference type="GO" id="GO:0020037">
    <property type="term" value="F:heme binding"/>
    <property type="evidence" value="ECO:0007669"/>
    <property type="project" value="InterPro"/>
</dbReference>
<dbReference type="GO" id="GO:0016705">
    <property type="term" value="F:oxidoreductase activity, acting on paired donors, with incorporation or reduction of molecular oxygen"/>
    <property type="evidence" value="ECO:0007669"/>
    <property type="project" value="InterPro"/>
</dbReference>
<keyword evidence="6" id="KW-0503">Monooxygenase</keyword>
<organism evidence="7 8">
    <name type="scientific">Aspergillus leporis</name>
    <dbReference type="NCBI Taxonomy" id="41062"/>
    <lineage>
        <taxon>Eukaryota</taxon>
        <taxon>Fungi</taxon>
        <taxon>Dikarya</taxon>
        <taxon>Ascomycota</taxon>
        <taxon>Pezizomycotina</taxon>
        <taxon>Eurotiomycetes</taxon>
        <taxon>Eurotiomycetidae</taxon>
        <taxon>Eurotiales</taxon>
        <taxon>Aspergillaceae</taxon>
        <taxon>Aspergillus</taxon>
        <taxon>Aspergillus subgen. Circumdati</taxon>
    </lineage>
</organism>
<comment type="cofactor">
    <cofactor evidence="5">
        <name>heme</name>
        <dbReference type="ChEBI" id="CHEBI:30413"/>
    </cofactor>
</comment>
<gene>
    <name evidence="7" type="ORF">BDV29DRAFT_148045</name>
</gene>
<dbReference type="GO" id="GO:0004497">
    <property type="term" value="F:monooxygenase activity"/>
    <property type="evidence" value="ECO:0007669"/>
    <property type="project" value="UniProtKB-KW"/>
</dbReference>
<proteinExistence type="inferred from homology"/>
<dbReference type="CDD" id="cd11065">
    <property type="entry name" value="CYP64-like"/>
    <property type="match status" value="1"/>
</dbReference>
<accession>A0A5N5WW30</accession>
<dbReference type="PRINTS" id="PR00463">
    <property type="entry name" value="EP450I"/>
</dbReference>
<evidence type="ECO:0000256" key="5">
    <source>
        <dbReference type="PIRSR" id="PIRSR602401-1"/>
    </source>
</evidence>
<evidence type="ECO:0000313" key="7">
    <source>
        <dbReference type="EMBL" id="KAB8072763.1"/>
    </source>
</evidence>
<name>A0A5N5WW30_9EURO</name>
<dbReference type="PRINTS" id="PR00385">
    <property type="entry name" value="P450"/>
</dbReference>
<dbReference type="SUPFAM" id="SSF48264">
    <property type="entry name" value="Cytochrome P450"/>
    <property type="match status" value="1"/>
</dbReference>
<keyword evidence="5 6" id="KW-0349">Heme</keyword>
<comment type="similarity">
    <text evidence="1 6">Belongs to the cytochrome P450 family.</text>
</comment>
<reference evidence="7 8" key="1">
    <citation type="submission" date="2019-04" db="EMBL/GenBank/DDBJ databases">
        <title>Friends and foes A comparative genomics study of 23 Aspergillus species from section Flavi.</title>
        <authorList>
            <consortium name="DOE Joint Genome Institute"/>
            <person name="Kjaerbolling I."/>
            <person name="Vesth T."/>
            <person name="Frisvad J.C."/>
            <person name="Nybo J.L."/>
            <person name="Theobald S."/>
            <person name="Kildgaard S."/>
            <person name="Isbrandt T."/>
            <person name="Kuo A."/>
            <person name="Sato A."/>
            <person name="Lyhne E.K."/>
            <person name="Kogle M.E."/>
            <person name="Wiebenga A."/>
            <person name="Kun R.S."/>
            <person name="Lubbers R.J."/>
            <person name="Makela M.R."/>
            <person name="Barry K."/>
            <person name="Chovatia M."/>
            <person name="Clum A."/>
            <person name="Daum C."/>
            <person name="Haridas S."/>
            <person name="He G."/>
            <person name="LaButti K."/>
            <person name="Lipzen A."/>
            <person name="Mondo S."/>
            <person name="Riley R."/>
            <person name="Salamov A."/>
            <person name="Simmons B.A."/>
            <person name="Magnuson J.K."/>
            <person name="Henrissat B."/>
            <person name="Mortensen U.H."/>
            <person name="Larsen T.O."/>
            <person name="Devries R.P."/>
            <person name="Grigoriev I.V."/>
            <person name="Machida M."/>
            <person name="Baker S.E."/>
            <person name="Andersen M.R."/>
        </authorList>
    </citation>
    <scope>NUCLEOTIDE SEQUENCE [LARGE SCALE GENOMIC DNA]</scope>
    <source>
        <strain evidence="7 8">CBS 151.66</strain>
    </source>
</reference>
<dbReference type="PROSITE" id="PS00086">
    <property type="entry name" value="CYTOCHROME_P450"/>
    <property type="match status" value="1"/>
</dbReference>
<dbReference type="PANTHER" id="PTHR46300:SF12">
    <property type="entry name" value="P450, PUTATIVE (EUROFUNG)-RELATED"/>
    <property type="match status" value="1"/>
</dbReference>
<dbReference type="InterPro" id="IPR001128">
    <property type="entry name" value="Cyt_P450"/>
</dbReference>
<sequence>MLFPYLASISVGLLAGYMVTKYLAPRKLPAPLPPGPRPRPFIGNLKDLPQNGERDWEHWTKHKSLYGPISSLNVLGQTFIILNDSQLAVELFEQRSKWHSDRPQMFFAAEMAGCGGILGMIRQSDRSKAIRRAMNKEIGSKVAVSRFNELQNAEARRFLLRVLENPEDLTHHIRKEAGAVILKIAYGYNIEPHRQDPLVDLADVSMSYFSLVGSYGTWLVDVIPILRFIPAWFPGADFKRIGQRSKEAFTAFGGKPYNLVKQQMAQGSFQPSYLSKLLEAEDAEPGSEREFVIKWSAASMYAGGADTTVSTMSCFFLAMSLNPEVQKKAQEEIDRVIRSRLPTFADRDNLPYINAMVKELLRWHPVVPSNLTHVSTHDDTCQGYLIPKGSIIIANIWGFTHDPEVFHDPMAFKPERFLGENPEPDTHRLAFGFGRRICPGRVLADAAIYLNVAQCLAVFNISKEIGNGKKIEPRVEFQPGVISHPMPYEVTIKPRSSAHEDLIRSVETDYPWERSHAADLENIKA</sequence>
<dbReference type="InterPro" id="IPR036396">
    <property type="entry name" value="Cyt_P450_sf"/>
</dbReference>
<dbReference type="AlphaFoldDB" id="A0A5N5WW30"/>
<dbReference type="InterPro" id="IPR017972">
    <property type="entry name" value="Cyt_P450_CS"/>
</dbReference>
<evidence type="ECO:0000256" key="2">
    <source>
        <dbReference type="ARBA" id="ARBA00022723"/>
    </source>
</evidence>
<dbReference type="InterPro" id="IPR002401">
    <property type="entry name" value="Cyt_P450_E_grp-I"/>
</dbReference>
<dbReference type="Gene3D" id="1.10.630.10">
    <property type="entry name" value="Cytochrome P450"/>
    <property type="match status" value="1"/>
</dbReference>
<evidence type="ECO:0000256" key="4">
    <source>
        <dbReference type="ARBA" id="ARBA00023004"/>
    </source>
</evidence>
<dbReference type="InterPro" id="IPR050364">
    <property type="entry name" value="Cytochrome_P450_fung"/>
</dbReference>
<evidence type="ECO:0000256" key="6">
    <source>
        <dbReference type="RuleBase" id="RU000461"/>
    </source>
</evidence>
<dbReference type="EMBL" id="ML732240">
    <property type="protein sequence ID" value="KAB8072763.1"/>
    <property type="molecule type" value="Genomic_DNA"/>
</dbReference>
<dbReference type="Pfam" id="PF00067">
    <property type="entry name" value="p450"/>
    <property type="match status" value="1"/>
</dbReference>
<dbReference type="GO" id="GO:0005506">
    <property type="term" value="F:iron ion binding"/>
    <property type="evidence" value="ECO:0007669"/>
    <property type="project" value="InterPro"/>
</dbReference>
<dbReference type="PANTHER" id="PTHR46300">
    <property type="entry name" value="P450, PUTATIVE (EUROFUNG)-RELATED-RELATED"/>
    <property type="match status" value="1"/>
</dbReference>
<evidence type="ECO:0000256" key="1">
    <source>
        <dbReference type="ARBA" id="ARBA00010617"/>
    </source>
</evidence>